<reference evidence="1 2" key="1">
    <citation type="submission" date="2019-03" db="EMBL/GenBank/DDBJ databases">
        <title>Draft genome sequence of Xylaria hypoxylon DSM 108379, a ubiquitous saprotrophic-parasitic fungi on hardwood.</title>
        <authorList>
            <person name="Buettner E."/>
            <person name="Leonhardt S."/>
            <person name="Gebauer A.M."/>
            <person name="Liers C."/>
            <person name="Hofrichter M."/>
            <person name="Kellner H."/>
        </authorList>
    </citation>
    <scope>NUCLEOTIDE SEQUENCE [LARGE SCALE GENOMIC DNA]</scope>
    <source>
        <strain evidence="1 2">DSM 108379</strain>
    </source>
</reference>
<keyword evidence="2" id="KW-1185">Reference proteome</keyword>
<proteinExistence type="predicted"/>
<dbReference type="AlphaFoldDB" id="A0A4Z0Z648"/>
<comment type="caution">
    <text evidence="1">The sequence shown here is derived from an EMBL/GenBank/DDBJ whole genome shotgun (WGS) entry which is preliminary data.</text>
</comment>
<gene>
    <name evidence="1" type="ORF">E0Z10_g2424</name>
</gene>
<dbReference type="OrthoDB" id="408373at2759"/>
<protein>
    <recommendedName>
        <fullName evidence="3">AB hydrolase-1 domain-containing protein</fullName>
    </recommendedName>
</protein>
<evidence type="ECO:0000313" key="2">
    <source>
        <dbReference type="Proteomes" id="UP000297716"/>
    </source>
</evidence>
<dbReference type="Proteomes" id="UP000297716">
    <property type="component" value="Unassembled WGS sequence"/>
</dbReference>
<sequence length="78" mass="7968">MFAYNLLRACILAPPGFETEASPLVTVGSIDSSVGILIDEANIRSAPTKLIDGGRELVLVAHSYGGLVVSNGIGGLGI</sequence>
<organism evidence="1 2">
    <name type="scientific">Xylaria hypoxylon</name>
    <dbReference type="NCBI Taxonomy" id="37992"/>
    <lineage>
        <taxon>Eukaryota</taxon>
        <taxon>Fungi</taxon>
        <taxon>Dikarya</taxon>
        <taxon>Ascomycota</taxon>
        <taxon>Pezizomycotina</taxon>
        <taxon>Sordariomycetes</taxon>
        <taxon>Xylariomycetidae</taxon>
        <taxon>Xylariales</taxon>
        <taxon>Xylariaceae</taxon>
        <taxon>Xylaria</taxon>
    </lineage>
</organism>
<evidence type="ECO:0000313" key="1">
    <source>
        <dbReference type="EMBL" id="TGJ86353.1"/>
    </source>
</evidence>
<dbReference type="EMBL" id="SKBN01000029">
    <property type="protein sequence ID" value="TGJ86353.1"/>
    <property type="molecule type" value="Genomic_DNA"/>
</dbReference>
<evidence type="ECO:0008006" key="3">
    <source>
        <dbReference type="Google" id="ProtNLM"/>
    </source>
</evidence>
<name>A0A4Z0Z648_9PEZI</name>
<dbReference type="STRING" id="37992.A0A4Z0Z648"/>
<accession>A0A4Z0Z648</accession>